<gene>
    <name evidence="2" type="ORF">ACFSB2_25450</name>
</gene>
<organism evidence="2 3">
    <name type="scientific">Alicyclobacillus fodiniaquatilis</name>
    <dbReference type="NCBI Taxonomy" id="1661150"/>
    <lineage>
        <taxon>Bacteria</taxon>
        <taxon>Bacillati</taxon>
        <taxon>Bacillota</taxon>
        <taxon>Bacilli</taxon>
        <taxon>Bacillales</taxon>
        <taxon>Alicyclobacillaceae</taxon>
        <taxon>Alicyclobacillus</taxon>
    </lineage>
</organism>
<dbReference type="InterPro" id="IPR050565">
    <property type="entry name" value="LYPA1-2/EST-like"/>
</dbReference>
<comment type="caution">
    <text evidence="2">The sequence shown here is derived from an EMBL/GenBank/DDBJ whole genome shotgun (WGS) entry which is preliminary data.</text>
</comment>
<dbReference type="Proteomes" id="UP001597079">
    <property type="component" value="Unassembled WGS sequence"/>
</dbReference>
<dbReference type="EMBL" id="JBHUCX010000099">
    <property type="protein sequence ID" value="MFD1678018.1"/>
    <property type="molecule type" value="Genomic_DNA"/>
</dbReference>
<dbReference type="GO" id="GO:0016787">
    <property type="term" value="F:hydrolase activity"/>
    <property type="evidence" value="ECO:0007669"/>
    <property type="project" value="UniProtKB-KW"/>
</dbReference>
<dbReference type="InterPro" id="IPR002925">
    <property type="entry name" value="Dienelactn_hydro"/>
</dbReference>
<dbReference type="SUPFAM" id="SSF53474">
    <property type="entry name" value="alpha/beta-Hydrolases"/>
    <property type="match status" value="1"/>
</dbReference>
<protein>
    <submittedName>
        <fullName evidence="2">Alpha/beta hydrolase</fullName>
    </submittedName>
</protein>
<keyword evidence="2" id="KW-0378">Hydrolase</keyword>
<dbReference type="PANTHER" id="PTHR10655:SF17">
    <property type="entry name" value="LYSOPHOSPHOLIPASE-LIKE PROTEIN 1"/>
    <property type="match status" value="1"/>
</dbReference>
<accession>A0ABW4JR06</accession>
<evidence type="ECO:0000313" key="2">
    <source>
        <dbReference type="EMBL" id="MFD1678018.1"/>
    </source>
</evidence>
<keyword evidence="3" id="KW-1185">Reference proteome</keyword>
<dbReference type="Pfam" id="PF01738">
    <property type="entry name" value="DLH"/>
    <property type="match status" value="1"/>
</dbReference>
<evidence type="ECO:0000259" key="1">
    <source>
        <dbReference type="Pfam" id="PF01738"/>
    </source>
</evidence>
<feature type="domain" description="Dienelactone hydrolase" evidence="1">
    <location>
        <begin position="85"/>
        <end position="189"/>
    </location>
</feature>
<dbReference type="InterPro" id="IPR029058">
    <property type="entry name" value="AB_hydrolase_fold"/>
</dbReference>
<evidence type="ECO:0000313" key="3">
    <source>
        <dbReference type="Proteomes" id="UP001597079"/>
    </source>
</evidence>
<name>A0ABW4JR06_9BACL</name>
<proteinExistence type="predicted"/>
<sequence length="200" mass="22018">MHKFIPSPTGQNDTTLLLLHGTGGNEEDLIPLGQFLAADAALIGVRGKILENGMPRFFRRLSEGVFDEEDLIFRTHELARFIEEATKVYALNTERIIAVGYSNGANIAASMLLLEPTILSAAVLFRAMVPLQPEQLPDLKGKPVLMQSGRRDPIVPATNSEQLVELLKQAGADVTLNWQNAGHGLLNPELVMAEKWIRQL</sequence>
<dbReference type="PANTHER" id="PTHR10655">
    <property type="entry name" value="LYSOPHOSPHOLIPASE-RELATED"/>
    <property type="match status" value="1"/>
</dbReference>
<dbReference type="RefSeq" id="WP_377946022.1">
    <property type="nucleotide sequence ID" value="NZ_JBHUCX010000099.1"/>
</dbReference>
<dbReference type="Gene3D" id="3.40.50.1820">
    <property type="entry name" value="alpha/beta hydrolase"/>
    <property type="match status" value="1"/>
</dbReference>
<reference evidence="3" key="1">
    <citation type="journal article" date="2019" name="Int. J. Syst. Evol. Microbiol.">
        <title>The Global Catalogue of Microorganisms (GCM) 10K type strain sequencing project: providing services to taxonomists for standard genome sequencing and annotation.</title>
        <authorList>
            <consortium name="The Broad Institute Genomics Platform"/>
            <consortium name="The Broad Institute Genome Sequencing Center for Infectious Disease"/>
            <person name="Wu L."/>
            <person name="Ma J."/>
        </authorList>
    </citation>
    <scope>NUCLEOTIDE SEQUENCE [LARGE SCALE GENOMIC DNA]</scope>
    <source>
        <strain evidence="3">CGMCC 1.12286</strain>
    </source>
</reference>